<dbReference type="PANTHER" id="PTHR30055">
    <property type="entry name" value="HTH-TYPE TRANSCRIPTIONAL REGULATOR RUTR"/>
    <property type="match status" value="1"/>
</dbReference>
<accession>A0ABT1CG53</accession>
<dbReference type="PROSITE" id="PS50977">
    <property type="entry name" value="HTH_TETR_2"/>
    <property type="match status" value="1"/>
</dbReference>
<protein>
    <submittedName>
        <fullName evidence="5">TetR/AcrR family transcriptional regulator</fullName>
    </submittedName>
</protein>
<feature type="DNA-binding region" description="H-T-H motif" evidence="2">
    <location>
        <begin position="50"/>
        <end position="69"/>
    </location>
</feature>
<dbReference type="InterPro" id="IPR050109">
    <property type="entry name" value="HTH-type_TetR-like_transc_reg"/>
</dbReference>
<keyword evidence="6" id="KW-1185">Reference proteome</keyword>
<dbReference type="EMBL" id="JAMXQU010000004">
    <property type="protein sequence ID" value="MCO6159845.1"/>
    <property type="molecule type" value="Genomic_DNA"/>
</dbReference>
<feature type="domain" description="HTH tetR-type" evidence="4">
    <location>
        <begin position="27"/>
        <end position="87"/>
    </location>
</feature>
<evidence type="ECO:0000313" key="5">
    <source>
        <dbReference type="EMBL" id="MCO6159845.1"/>
    </source>
</evidence>
<dbReference type="RefSeq" id="WP_252849164.1">
    <property type="nucleotide sequence ID" value="NZ_BAPW01000010.1"/>
</dbReference>
<dbReference type="Proteomes" id="UP001523401">
    <property type="component" value="Unassembled WGS sequence"/>
</dbReference>
<dbReference type="InterPro" id="IPR001647">
    <property type="entry name" value="HTH_TetR"/>
</dbReference>
<comment type="caution">
    <text evidence="5">The sequence shown here is derived from an EMBL/GenBank/DDBJ whole genome shotgun (WGS) entry which is preliminary data.</text>
</comment>
<proteinExistence type="predicted"/>
<dbReference type="InterPro" id="IPR009057">
    <property type="entry name" value="Homeodomain-like_sf"/>
</dbReference>
<dbReference type="Gene3D" id="1.10.357.10">
    <property type="entry name" value="Tetracycline Repressor, domain 2"/>
    <property type="match status" value="1"/>
</dbReference>
<evidence type="ECO:0000256" key="2">
    <source>
        <dbReference type="PROSITE-ProRule" id="PRU00335"/>
    </source>
</evidence>
<gene>
    <name evidence="5" type="ORF">NF685_07385</name>
</gene>
<keyword evidence="1 2" id="KW-0238">DNA-binding</keyword>
<evidence type="ECO:0000259" key="4">
    <source>
        <dbReference type="PROSITE" id="PS50977"/>
    </source>
</evidence>
<dbReference type="Pfam" id="PF00440">
    <property type="entry name" value="TetR_N"/>
    <property type="match status" value="1"/>
</dbReference>
<evidence type="ECO:0000256" key="1">
    <source>
        <dbReference type="ARBA" id="ARBA00023125"/>
    </source>
</evidence>
<name>A0ABT1CG53_9PROT</name>
<dbReference type="PRINTS" id="PR00455">
    <property type="entry name" value="HTHTETR"/>
</dbReference>
<reference evidence="5 6" key="1">
    <citation type="submission" date="2022-06" db="EMBL/GenBank/DDBJ databases">
        <title>Whole-genome of Asaia lannensis strain LMG 27011T.</title>
        <authorList>
            <person name="Sombolestani A."/>
        </authorList>
    </citation>
    <scope>NUCLEOTIDE SEQUENCE [LARGE SCALE GENOMIC DNA]</scope>
    <source>
        <strain evidence="5 6">NBRC 102526</strain>
    </source>
</reference>
<organism evidence="5 6">
    <name type="scientific">Asaia lannensis NBRC 102526</name>
    <dbReference type="NCBI Taxonomy" id="1307926"/>
    <lineage>
        <taxon>Bacteria</taxon>
        <taxon>Pseudomonadati</taxon>
        <taxon>Pseudomonadota</taxon>
        <taxon>Alphaproteobacteria</taxon>
        <taxon>Acetobacterales</taxon>
        <taxon>Acetobacteraceae</taxon>
        <taxon>Asaia</taxon>
    </lineage>
</organism>
<dbReference type="SUPFAM" id="SSF46689">
    <property type="entry name" value="Homeodomain-like"/>
    <property type="match status" value="1"/>
</dbReference>
<evidence type="ECO:0000256" key="3">
    <source>
        <dbReference type="SAM" id="MobiDB-lite"/>
    </source>
</evidence>
<evidence type="ECO:0000313" key="6">
    <source>
        <dbReference type="Proteomes" id="UP001523401"/>
    </source>
</evidence>
<feature type="region of interest" description="Disordered" evidence="3">
    <location>
        <begin position="1"/>
        <end position="26"/>
    </location>
</feature>
<sequence length="205" mass="22472">METSPGSYARESSHKSNAIAPKRQRGRERVARILDAAGEVFSEKGVDGTTMTEIAARSGTAIGSLYRFFPTKESIATTLLERFIHDRLAVLDHIRETTVPGDFESAASGLLGAWLEKKAERDYTTLLLAARPDVENVTKEWRGQFLSRVIALLEQVSPDKRETAPTRGVVLLHVLKLAPQLVTGENGPAIEAELHRIVRGLVTAS</sequence>
<dbReference type="PANTHER" id="PTHR30055:SF226">
    <property type="entry name" value="HTH-TYPE TRANSCRIPTIONAL REGULATOR PKSA"/>
    <property type="match status" value="1"/>
</dbReference>